<dbReference type="RefSeq" id="WP_138591967.1">
    <property type="nucleotide sequence ID" value="NZ_PNBX01000046.1"/>
</dbReference>
<evidence type="ECO:0000313" key="3">
    <source>
        <dbReference type="Proteomes" id="UP000307217"/>
    </source>
</evidence>
<feature type="transmembrane region" description="Helical" evidence="1">
    <location>
        <begin position="12"/>
        <end position="29"/>
    </location>
</feature>
<reference evidence="2 3" key="1">
    <citation type="submission" date="2018-01" db="EMBL/GenBank/DDBJ databases">
        <authorList>
            <person name="Paulsen S."/>
            <person name="Gram L.K."/>
        </authorList>
    </citation>
    <scope>NUCLEOTIDE SEQUENCE [LARGE SCALE GENOMIC DNA]</scope>
    <source>
        <strain evidence="2 3">S3790</strain>
    </source>
</reference>
<feature type="transmembrane region" description="Helical" evidence="1">
    <location>
        <begin position="35"/>
        <end position="62"/>
    </location>
</feature>
<keyword evidence="1" id="KW-0472">Membrane</keyword>
<organism evidence="2 3">
    <name type="scientific">Pseudoalteromonas aurantia</name>
    <dbReference type="NCBI Taxonomy" id="43654"/>
    <lineage>
        <taxon>Bacteria</taxon>
        <taxon>Pseudomonadati</taxon>
        <taxon>Pseudomonadota</taxon>
        <taxon>Gammaproteobacteria</taxon>
        <taxon>Alteromonadales</taxon>
        <taxon>Pseudoalteromonadaceae</taxon>
        <taxon>Pseudoalteromonas</taxon>
    </lineage>
</organism>
<comment type="caution">
    <text evidence="2">The sequence shown here is derived from an EMBL/GenBank/DDBJ whole genome shotgun (WGS) entry which is preliminary data.</text>
</comment>
<keyword evidence="1" id="KW-1133">Transmembrane helix</keyword>
<feature type="transmembrane region" description="Helical" evidence="1">
    <location>
        <begin position="74"/>
        <end position="94"/>
    </location>
</feature>
<gene>
    <name evidence="2" type="ORF">CWC19_11295</name>
</gene>
<keyword evidence="1" id="KW-0812">Transmembrane</keyword>
<dbReference type="Proteomes" id="UP000307217">
    <property type="component" value="Unassembled WGS sequence"/>
</dbReference>
<evidence type="ECO:0000313" key="2">
    <source>
        <dbReference type="EMBL" id="TMO68043.1"/>
    </source>
</evidence>
<name>A0A5S3V834_9GAMM</name>
<proteinExistence type="predicted"/>
<accession>A0A5S3V834</accession>
<feature type="transmembrane region" description="Helical" evidence="1">
    <location>
        <begin position="100"/>
        <end position="120"/>
    </location>
</feature>
<protein>
    <submittedName>
        <fullName evidence="2">Uncharacterized protein</fullName>
    </submittedName>
</protein>
<reference evidence="3" key="2">
    <citation type="submission" date="2019-06" db="EMBL/GenBank/DDBJ databases">
        <title>Co-occurence of chitin degradation, pigmentation and bioactivity in marine Pseudoalteromonas.</title>
        <authorList>
            <person name="Sonnenschein E.C."/>
            <person name="Bech P.K."/>
        </authorList>
    </citation>
    <scope>NUCLEOTIDE SEQUENCE [LARGE SCALE GENOMIC DNA]</scope>
    <source>
        <strain evidence="3">S3790</strain>
    </source>
</reference>
<sequence length="124" mass="13100">MKPLLIKSIGMSLLSPIIIGSVLGLYYGVLLEQPIWSVFVGLLMSAIANAHIVGLAMAAFVVPGYLLMHKYNKVQYSAVLTLGMLGGAVFSYLLTASSGGGFVVNTIMAALAAGLFLFSLRRFA</sequence>
<dbReference type="EMBL" id="PNBX01000046">
    <property type="protein sequence ID" value="TMO68043.1"/>
    <property type="molecule type" value="Genomic_DNA"/>
</dbReference>
<dbReference type="OrthoDB" id="6314396at2"/>
<evidence type="ECO:0000256" key="1">
    <source>
        <dbReference type="SAM" id="Phobius"/>
    </source>
</evidence>
<dbReference type="AlphaFoldDB" id="A0A5S3V834"/>